<proteinExistence type="inferred from homology"/>
<keyword evidence="4" id="KW-1185">Reference proteome</keyword>
<gene>
    <name evidence="3" type="ORF">HNR05_000820</name>
</gene>
<dbReference type="Proteomes" id="UP000537260">
    <property type="component" value="Unassembled WGS sequence"/>
</dbReference>
<dbReference type="InterPro" id="IPR011067">
    <property type="entry name" value="Plasmid_toxin/cell-grow_inhib"/>
</dbReference>
<reference evidence="3 4" key="1">
    <citation type="submission" date="2020-07" db="EMBL/GenBank/DDBJ databases">
        <title>Sequencing the genomes of 1000 actinobacteria strains.</title>
        <authorList>
            <person name="Klenk H.-P."/>
        </authorList>
    </citation>
    <scope>NUCLEOTIDE SEQUENCE [LARGE SCALE GENOMIC DNA]</scope>
    <source>
        <strain evidence="3 4">LI1</strain>
    </source>
</reference>
<comment type="similarity">
    <text evidence="1">Belongs to the PemK/MazF family.</text>
</comment>
<evidence type="ECO:0000256" key="1">
    <source>
        <dbReference type="ARBA" id="ARBA00007521"/>
    </source>
</evidence>
<dbReference type="RefSeq" id="WP_343062453.1">
    <property type="nucleotide sequence ID" value="NZ_JACCFM010000001.1"/>
</dbReference>
<name>A0A7Z0ECE7_9MICO</name>
<evidence type="ECO:0000313" key="3">
    <source>
        <dbReference type="EMBL" id="NYJ19029.1"/>
    </source>
</evidence>
<dbReference type="GO" id="GO:0003677">
    <property type="term" value="F:DNA binding"/>
    <property type="evidence" value="ECO:0007669"/>
    <property type="project" value="InterPro"/>
</dbReference>
<keyword evidence="2" id="KW-1277">Toxin-antitoxin system</keyword>
<dbReference type="SUPFAM" id="SSF50118">
    <property type="entry name" value="Cell growth inhibitor/plasmid maintenance toxic component"/>
    <property type="match status" value="1"/>
</dbReference>
<evidence type="ECO:0000256" key="2">
    <source>
        <dbReference type="ARBA" id="ARBA00022649"/>
    </source>
</evidence>
<evidence type="ECO:0000313" key="4">
    <source>
        <dbReference type="Proteomes" id="UP000537260"/>
    </source>
</evidence>
<accession>A0A7Z0ECE7</accession>
<dbReference type="EMBL" id="JACCFM010000001">
    <property type="protein sequence ID" value="NYJ19029.1"/>
    <property type="molecule type" value="Genomic_DNA"/>
</dbReference>
<dbReference type="AlphaFoldDB" id="A0A7Z0ECE7"/>
<dbReference type="InterPro" id="IPR003477">
    <property type="entry name" value="PemK-like"/>
</dbReference>
<sequence length="176" mass="19551">MSGTPRFLTALLSFLRPARKVPVQAPPRAPQGTAPISLGQFGADATSEVDPRRLGRVRLGYEPNRDGSPDPGEIVWTWVPFEERDGRGKDRPVVIVAEAKNGTLLAVQLTSKDHTGQGDFVELGPGSWDREGRQSWVNIDRVFRVHPGGVRREAASLDSVRFERVAEALRRRYGWL</sequence>
<dbReference type="Pfam" id="PF02452">
    <property type="entry name" value="PemK_toxin"/>
    <property type="match status" value="1"/>
</dbReference>
<dbReference type="Gene3D" id="2.30.30.110">
    <property type="match status" value="1"/>
</dbReference>
<evidence type="ECO:0008006" key="5">
    <source>
        <dbReference type="Google" id="ProtNLM"/>
    </source>
</evidence>
<organism evidence="3 4">
    <name type="scientific">Glaciibacter psychrotolerans</name>
    <dbReference type="NCBI Taxonomy" id="670054"/>
    <lineage>
        <taxon>Bacteria</taxon>
        <taxon>Bacillati</taxon>
        <taxon>Actinomycetota</taxon>
        <taxon>Actinomycetes</taxon>
        <taxon>Micrococcales</taxon>
        <taxon>Microbacteriaceae</taxon>
        <taxon>Glaciibacter</taxon>
    </lineage>
</organism>
<comment type="caution">
    <text evidence="3">The sequence shown here is derived from an EMBL/GenBank/DDBJ whole genome shotgun (WGS) entry which is preliminary data.</text>
</comment>
<protein>
    <recommendedName>
        <fullName evidence="5">Type II toxin-antitoxin system PemK/MazF family toxin</fullName>
    </recommendedName>
</protein>